<evidence type="ECO:0000256" key="4">
    <source>
        <dbReference type="ARBA" id="ARBA00022991"/>
    </source>
</evidence>
<dbReference type="GO" id="GO:0032922">
    <property type="term" value="P:circadian regulation of gene expression"/>
    <property type="evidence" value="ECO:0007669"/>
    <property type="project" value="TreeGrafter"/>
</dbReference>
<dbReference type="Gene3D" id="1.25.40.80">
    <property type="match status" value="1"/>
</dbReference>
<keyword evidence="4" id="KW-0157">Chromophore</keyword>
<evidence type="ECO:0000256" key="6">
    <source>
        <dbReference type="PIRSR" id="PIRSR602081-2"/>
    </source>
</evidence>
<evidence type="ECO:0000256" key="2">
    <source>
        <dbReference type="ARBA" id="ARBA00022630"/>
    </source>
</evidence>
<dbReference type="Pfam" id="PF03441">
    <property type="entry name" value="FAD_binding_7"/>
    <property type="match status" value="1"/>
</dbReference>
<dbReference type="GO" id="GO:0003904">
    <property type="term" value="F:deoxyribodipyrimidine photo-lyase activity"/>
    <property type="evidence" value="ECO:0007669"/>
    <property type="project" value="TreeGrafter"/>
</dbReference>
<evidence type="ECO:0000256" key="5">
    <source>
        <dbReference type="PIRSR" id="PIRSR602081-1"/>
    </source>
</evidence>
<dbReference type="PANTHER" id="PTHR11455:SF18">
    <property type="entry name" value="SI:CH1073-390K14.1"/>
    <property type="match status" value="1"/>
</dbReference>
<dbReference type="OrthoDB" id="435881at2759"/>
<dbReference type="PROSITE" id="PS00394">
    <property type="entry name" value="DNA_PHOTOLYASES_1_1"/>
    <property type="match status" value="1"/>
</dbReference>
<dbReference type="GO" id="GO:0005634">
    <property type="term" value="C:nucleus"/>
    <property type="evidence" value="ECO:0007669"/>
    <property type="project" value="TreeGrafter"/>
</dbReference>
<dbReference type="InterPro" id="IPR014729">
    <property type="entry name" value="Rossmann-like_a/b/a_fold"/>
</dbReference>
<reference evidence="9 10" key="1">
    <citation type="submission" date="2016-08" db="EMBL/GenBank/DDBJ databases">
        <title>Draft genome sequence of allopolyploid Zygosaccharomyces rouxii.</title>
        <authorList>
            <person name="Watanabe J."/>
            <person name="Uehara K."/>
            <person name="Mogi Y."/>
            <person name="Tsukioka Y."/>
        </authorList>
    </citation>
    <scope>NUCLEOTIDE SEQUENCE [LARGE SCALE GENOMIC DNA]</scope>
    <source>
        <strain evidence="9 10">NBRC 110957</strain>
    </source>
</reference>
<dbReference type="InterPro" id="IPR036155">
    <property type="entry name" value="Crypto/Photolyase_N_sf"/>
</dbReference>
<accession>A0A1Q3AL77</accession>
<evidence type="ECO:0000259" key="8">
    <source>
        <dbReference type="PROSITE" id="PS51645"/>
    </source>
</evidence>
<dbReference type="GO" id="GO:0005737">
    <property type="term" value="C:cytoplasm"/>
    <property type="evidence" value="ECO:0007669"/>
    <property type="project" value="TreeGrafter"/>
</dbReference>
<dbReference type="GO" id="GO:0043153">
    <property type="term" value="P:entrainment of circadian clock by photoperiod"/>
    <property type="evidence" value="ECO:0007669"/>
    <property type="project" value="TreeGrafter"/>
</dbReference>
<feature type="domain" description="Photolyase/cryptochrome alpha/beta" evidence="8">
    <location>
        <begin position="71"/>
        <end position="216"/>
    </location>
</feature>
<dbReference type="GO" id="GO:0071949">
    <property type="term" value="F:FAD binding"/>
    <property type="evidence" value="ECO:0007669"/>
    <property type="project" value="TreeGrafter"/>
</dbReference>
<evidence type="ECO:0000256" key="1">
    <source>
        <dbReference type="ARBA" id="ARBA00005862"/>
    </source>
</evidence>
<dbReference type="InterPro" id="IPR005101">
    <property type="entry name" value="Cryptochr/Photolyase_FAD-bd"/>
</dbReference>
<dbReference type="PROSITE" id="PS00691">
    <property type="entry name" value="DNA_PHOTOLYASES_1_2"/>
    <property type="match status" value="1"/>
</dbReference>
<comment type="similarity">
    <text evidence="1">Belongs to the DNA photolyase class-1 family.</text>
</comment>
<keyword evidence="2 5" id="KW-0285">Flavoprotein</keyword>
<evidence type="ECO:0000313" key="9">
    <source>
        <dbReference type="EMBL" id="GAV56405.1"/>
    </source>
</evidence>
<feature type="compositionally biased region" description="Polar residues" evidence="7">
    <location>
        <begin position="14"/>
        <end position="23"/>
    </location>
</feature>
<dbReference type="PROSITE" id="PS51645">
    <property type="entry name" value="PHR_CRY_ALPHA_BETA"/>
    <property type="match status" value="1"/>
</dbReference>
<evidence type="ECO:0000256" key="7">
    <source>
        <dbReference type="SAM" id="MobiDB-lite"/>
    </source>
</evidence>
<feature type="binding site" evidence="5">
    <location>
        <begin position="369"/>
        <end position="376"/>
    </location>
    <ligand>
        <name>FAD</name>
        <dbReference type="ChEBI" id="CHEBI:57692"/>
    </ligand>
</feature>
<comment type="caution">
    <text evidence="9">The sequence shown here is derived from an EMBL/GenBank/DDBJ whole genome shotgun (WGS) entry which is preliminary data.</text>
</comment>
<dbReference type="Pfam" id="PF00875">
    <property type="entry name" value="DNA_photolyase"/>
    <property type="match status" value="1"/>
</dbReference>
<dbReference type="Gene3D" id="3.40.50.620">
    <property type="entry name" value="HUPs"/>
    <property type="match status" value="1"/>
</dbReference>
<feature type="site" description="Electron transfer via tryptophanyl radical" evidence="6">
    <location>
        <position position="401"/>
    </location>
</feature>
<evidence type="ECO:0000313" key="10">
    <source>
        <dbReference type="Proteomes" id="UP000187013"/>
    </source>
</evidence>
<feature type="site" description="Electron transfer via tryptophanyl radical" evidence="6">
    <location>
        <position position="454"/>
    </location>
</feature>
<sequence>MKRESSYDAEELPSKQSSHNWSQYLRPDPLYYPHPIDAKRALDFNNGKRKKPYDELQELISKQNKPAENVKTVIHWFRNDLRIHDNTGFYTAVKQFEKLGARILTIFTVNQNDWIAHLESNSKLTFMYRSLKSLHAKLSELQIPLYVLVFDSGVLKLSNSKQFVTWLRDQCLMISKGAVYLTANVEYLTDELYRDIRVFSVSDEKFQFNVFHDTCIVEPGVLRTNQNSQYTVFSPWYKKWCSHVMDGRSPTNLIEPLVLRKRAYNDNEETENNEFSFRLPLQFVSSVPIPDASEDAAWSRLTTFLQKSVGNYLDKDILPSESSSHLSSYLSLGILSGRCVVNEAFRLVGSRLVGKSPKDMTPVEQFIREVAWRDFYKNVICFWPYLSMDVPFNLSSLEIRWDNDFSNFQKWCLGRTGFPIVDAIMRKLSQVGYINNRARMITASFLSKNLLIDWRWGEKWFRKHLIDCDLASNVGGWGFISSTGADAQPYFRIFNMERQSKAFDPNGEFIKKWVPELKDSKNVHSVIQEVEDYPNPITDSKSSRQKALEIYNEGLYG</sequence>
<dbReference type="AlphaFoldDB" id="A0A1Q3AL77"/>
<feature type="binding site" evidence="5">
    <location>
        <begin position="323"/>
        <end position="327"/>
    </location>
    <ligand>
        <name>FAD</name>
        <dbReference type="ChEBI" id="CHEBI:57692"/>
    </ligand>
</feature>
<dbReference type="InterPro" id="IPR018394">
    <property type="entry name" value="DNA_photolyase_1_CS_C"/>
</dbReference>
<dbReference type="InterPro" id="IPR006050">
    <property type="entry name" value="DNA_photolyase_N"/>
</dbReference>
<dbReference type="GO" id="GO:0006139">
    <property type="term" value="P:nucleobase-containing compound metabolic process"/>
    <property type="evidence" value="ECO:0007669"/>
    <property type="project" value="UniProtKB-ARBA"/>
</dbReference>
<dbReference type="SUPFAM" id="SSF48173">
    <property type="entry name" value="Cryptochrome/photolyase FAD-binding domain"/>
    <property type="match status" value="1"/>
</dbReference>
<organism evidence="9 10">
    <name type="scientific">Zygosaccharomyces rouxii</name>
    <dbReference type="NCBI Taxonomy" id="4956"/>
    <lineage>
        <taxon>Eukaryota</taxon>
        <taxon>Fungi</taxon>
        <taxon>Dikarya</taxon>
        <taxon>Ascomycota</taxon>
        <taxon>Saccharomycotina</taxon>
        <taxon>Saccharomycetes</taxon>
        <taxon>Saccharomycetales</taxon>
        <taxon>Saccharomycetaceae</taxon>
        <taxon>Zygosaccharomyces</taxon>
    </lineage>
</organism>
<proteinExistence type="inferred from homology"/>
<feature type="binding site" evidence="5">
    <location>
        <begin position="467"/>
        <end position="469"/>
    </location>
    <ligand>
        <name>FAD</name>
        <dbReference type="ChEBI" id="CHEBI:57692"/>
    </ligand>
</feature>
<feature type="binding site" evidence="5">
    <location>
        <position position="366"/>
    </location>
    <ligand>
        <name>FAD</name>
        <dbReference type="ChEBI" id="CHEBI:57692"/>
    </ligand>
</feature>
<name>A0A1Q3AL77_ZYGRO</name>
<dbReference type="GO" id="GO:0003677">
    <property type="term" value="F:DNA binding"/>
    <property type="evidence" value="ECO:0007669"/>
    <property type="project" value="TreeGrafter"/>
</dbReference>
<dbReference type="Gene3D" id="1.10.579.10">
    <property type="entry name" value="DNA Cyclobutane Dipyrimidine Photolyase, subunit A, domain 3"/>
    <property type="match status" value="1"/>
</dbReference>
<comment type="cofactor">
    <cofactor evidence="5">
        <name>FAD</name>
        <dbReference type="ChEBI" id="CHEBI:57692"/>
    </cofactor>
    <text evidence="5">Binds 1 FAD per subunit.</text>
</comment>
<feature type="region of interest" description="Disordered" evidence="7">
    <location>
        <begin position="1"/>
        <end position="23"/>
    </location>
</feature>
<dbReference type="PRINTS" id="PR00147">
    <property type="entry name" value="DNAPHOTLYASE"/>
</dbReference>
<dbReference type="InterPro" id="IPR002081">
    <property type="entry name" value="Cryptochrome/DNA_photolyase_1"/>
</dbReference>
<feature type="site" description="Electron transfer via tryptophanyl radical" evidence="6">
    <location>
        <position position="477"/>
    </location>
</feature>
<dbReference type="EMBL" id="BDGX01000054">
    <property type="protein sequence ID" value="GAV56405.1"/>
    <property type="molecule type" value="Genomic_DNA"/>
</dbReference>
<evidence type="ECO:0000256" key="3">
    <source>
        <dbReference type="ARBA" id="ARBA00022827"/>
    </source>
</evidence>
<dbReference type="Proteomes" id="UP000187013">
    <property type="component" value="Unassembled WGS sequence"/>
</dbReference>
<feature type="binding site" evidence="5">
    <location>
        <position position="312"/>
    </location>
    <ligand>
        <name>FAD</name>
        <dbReference type="ChEBI" id="CHEBI:57692"/>
    </ligand>
</feature>
<protein>
    <recommendedName>
        <fullName evidence="8">Photolyase/cryptochrome alpha/beta domain-containing protein</fullName>
    </recommendedName>
</protein>
<dbReference type="InterPro" id="IPR036134">
    <property type="entry name" value="Crypto/Photolyase_FAD-like_sf"/>
</dbReference>
<keyword evidence="3 5" id="KW-0274">FAD</keyword>
<dbReference type="GO" id="GO:0006950">
    <property type="term" value="P:response to stress"/>
    <property type="evidence" value="ECO:0007669"/>
    <property type="project" value="UniProtKB-ARBA"/>
</dbReference>
<dbReference type="PANTHER" id="PTHR11455">
    <property type="entry name" value="CRYPTOCHROME"/>
    <property type="match status" value="1"/>
</dbReference>
<gene>
    <name evidence="9" type="ORF">ZYGR_0BB01830</name>
</gene>
<dbReference type="SUPFAM" id="SSF52425">
    <property type="entry name" value="Cryptochrome/photolyase, N-terminal domain"/>
    <property type="match status" value="1"/>
</dbReference>